<keyword evidence="2" id="KW-0479">Metal-binding</keyword>
<accession>A0A7W6MQJ2</accession>
<comment type="caution">
    <text evidence="6">The sequence shown here is derived from an EMBL/GenBank/DDBJ whole genome shotgun (WGS) entry which is preliminary data.</text>
</comment>
<sequence length="172" mass="18591">MSDPIVNAPIEPVTMPALPLTGGCQCGGLRYTIDAAPSVFYLCHCTECQTQTSSAFGESLRVDPAAVTITGRMATTRRLSDSGTIRLGDFCPECGVRIQHRSEGDPSRVNIKAGTLDDASWLIPAGHIWTTSKQAFMRIGADELAYPHAPEDRFAALIARWQAMVTAGRQPR</sequence>
<dbReference type="GO" id="GO:0046872">
    <property type="term" value="F:metal ion binding"/>
    <property type="evidence" value="ECO:0007669"/>
    <property type="project" value="UniProtKB-KW"/>
</dbReference>
<proteinExistence type="inferred from homology"/>
<evidence type="ECO:0000259" key="5">
    <source>
        <dbReference type="PROSITE" id="PS51891"/>
    </source>
</evidence>
<dbReference type="InterPro" id="IPR006913">
    <property type="entry name" value="CENP-V/GFA"/>
</dbReference>
<evidence type="ECO:0000256" key="4">
    <source>
        <dbReference type="ARBA" id="ARBA00023239"/>
    </source>
</evidence>
<dbReference type="SUPFAM" id="SSF51316">
    <property type="entry name" value="Mss4-like"/>
    <property type="match status" value="1"/>
</dbReference>
<evidence type="ECO:0000256" key="2">
    <source>
        <dbReference type="ARBA" id="ARBA00022723"/>
    </source>
</evidence>
<dbReference type="RefSeq" id="WP_183209555.1">
    <property type="nucleotide sequence ID" value="NZ_JAAAMM010000004.1"/>
</dbReference>
<dbReference type="InterPro" id="IPR011057">
    <property type="entry name" value="Mss4-like_sf"/>
</dbReference>
<gene>
    <name evidence="6" type="ORF">GGR03_003097</name>
</gene>
<protein>
    <recommendedName>
        <fullName evidence="5">CENP-V/GFA domain-containing protein</fullName>
    </recommendedName>
</protein>
<keyword evidence="3" id="KW-0862">Zinc</keyword>
<feature type="domain" description="CENP-V/GFA" evidence="5">
    <location>
        <begin position="20"/>
        <end position="122"/>
    </location>
</feature>
<dbReference type="GO" id="GO:0016846">
    <property type="term" value="F:carbon-sulfur lyase activity"/>
    <property type="evidence" value="ECO:0007669"/>
    <property type="project" value="InterPro"/>
</dbReference>
<reference evidence="6 7" key="1">
    <citation type="submission" date="2020-08" db="EMBL/GenBank/DDBJ databases">
        <title>Genomic Encyclopedia of Type Strains, Phase IV (KMG-IV): sequencing the most valuable type-strain genomes for metagenomic binning, comparative biology and taxonomic classification.</title>
        <authorList>
            <person name="Goeker M."/>
        </authorList>
    </citation>
    <scope>NUCLEOTIDE SEQUENCE [LARGE SCALE GENOMIC DNA]</scope>
    <source>
        <strain evidence="6 7">DSM 103570</strain>
    </source>
</reference>
<comment type="similarity">
    <text evidence="1">Belongs to the Gfa family.</text>
</comment>
<evidence type="ECO:0000256" key="1">
    <source>
        <dbReference type="ARBA" id="ARBA00005495"/>
    </source>
</evidence>
<keyword evidence="7" id="KW-1185">Reference proteome</keyword>
<keyword evidence="4" id="KW-0456">Lyase</keyword>
<organism evidence="6 7">
    <name type="scientific">Aurantimonas endophytica</name>
    <dbReference type="NCBI Taxonomy" id="1522175"/>
    <lineage>
        <taxon>Bacteria</taxon>
        <taxon>Pseudomonadati</taxon>
        <taxon>Pseudomonadota</taxon>
        <taxon>Alphaproteobacteria</taxon>
        <taxon>Hyphomicrobiales</taxon>
        <taxon>Aurantimonadaceae</taxon>
        <taxon>Aurantimonas</taxon>
    </lineage>
</organism>
<evidence type="ECO:0000313" key="7">
    <source>
        <dbReference type="Proteomes" id="UP000588647"/>
    </source>
</evidence>
<dbReference type="Proteomes" id="UP000588647">
    <property type="component" value="Unassembled WGS sequence"/>
</dbReference>
<evidence type="ECO:0000256" key="3">
    <source>
        <dbReference type="ARBA" id="ARBA00022833"/>
    </source>
</evidence>
<dbReference type="PANTHER" id="PTHR33337">
    <property type="entry name" value="GFA DOMAIN-CONTAINING PROTEIN"/>
    <property type="match status" value="1"/>
</dbReference>
<dbReference type="PROSITE" id="PS51891">
    <property type="entry name" value="CENP_V_GFA"/>
    <property type="match status" value="1"/>
</dbReference>
<dbReference type="Pfam" id="PF04828">
    <property type="entry name" value="GFA"/>
    <property type="match status" value="1"/>
</dbReference>
<dbReference type="Gene3D" id="3.90.1590.10">
    <property type="entry name" value="glutathione-dependent formaldehyde- activating enzyme (gfa)"/>
    <property type="match status" value="1"/>
</dbReference>
<name>A0A7W6MQJ2_9HYPH</name>
<evidence type="ECO:0000313" key="6">
    <source>
        <dbReference type="EMBL" id="MBB4004009.1"/>
    </source>
</evidence>
<dbReference type="EMBL" id="JACIEM010000004">
    <property type="protein sequence ID" value="MBB4004009.1"/>
    <property type="molecule type" value="Genomic_DNA"/>
</dbReference>
<dbReference type="PANTHER" id="PTHR33337:SF40">
    <property type="entry name" value="CENP-V_GFA DOMAIN-CONTAINING PROTEIN-RELATED"/>
    <property type="match status" value="1"/>
</dbReference>
<dbReference type="AlphaFoldDB" id="A0A7W6MQJ2"/>